<organism evidence="2 3">
    <name type="scientific">Pseudoduganella chitinolytica</name>
    <dbReference type="NCBI Taxonomy" id="34070"/>
    <lineage>
        <taxon>Bacteria</taxon>
        <taxon>Pseudomonadati</taxon>
        <taxon>Pseudomonadota</taxon>
        <taxon>Betaproteobacteria</taxon>
        <taxon>Burkholderiales</taxon>
        <taxon>Oxalobacteraceae</taxon>
        <taxon>Telluria group</taxon>
        <taxon>Pseudoduganella</taxon>
    </lineage>
</organism>
<dbReference type="Proteomes" id="UP001216510">
    <property type="component" value="Chromosome"/>
</dbReference>
<protein>
    <submittedName>
        <fullName evidence="2">Uncharacterized protein</fullName>
    </submittedName>
</protein>
<feature type="chain" id="PRO_5045623040" evidence="1">
    <location>
        <begin position="22"/>
        <end position="245"/>
    </location>
</feature>
<name>A0ABY8BAP9_9BURK</name>
<dbReference type="RefSeq" id="WP_277415712.1">
    <property type="nucleotide sequence ID" value="NZ_CP119083.1"/>
</dbReference>
<keyword evidence="1" id="KW-0732">Signal</keyword>
<evidence type="ECO:0000313" key="2">
    <source>
        <dbReference type="EMBL" id="WEF32997.1"/>
    </source>
</evidence>
<reference evidence="2 3" key="1">
    <citation type="submission" date="2023-02" db="EMBL/GenBank/DDBJ databases">
        <title>Gemone sequence of Telluria chitinolytica ACM 3522T.</title>
        <authorList>
            <person name="Frediansyah A."/>
            <person name="Miess H."/>
            <person name="Gross H."/>
        </authorList>
    </citation>
    <scope>NUCLEOTIDE SEQUENCE [LARGE SCALE GENOMIC DNA]</scope>
    <source>
        <strain evidence="2 3">ACM 3522</strain>
    </source>
</reference>
<evidence type="ECO:0000313" key="3">
    <source>
        <dbReference type="Proteomes" id="UP001216510"/>
    </source>
</evidence>
<feature type="signal peptide" evidence="1">
    <location>
        <begin position="1"/>
        <end position="21"/>
    </location>
</feature>
<dbReference type="EMBL" id="CP119083">
    <property type="protein sequence ID" value="WEF32997.1"/>
    <property type="molecule type" value="Genomic_DNA"/>
</dbReference>
<evidence type="ECO:0000256" key="1">
    <source>
        <dbReference type="SAM" id="SignalP"/>
    </source>
</evidence>
<proteinExistence type="predicted"/>
<keyword evidence="3" id="KW-1185">Reference proteome</keyword>
<gene>
    <name evidence="2" type="ORF">PX653_27005</name>
</gene>
<accession>A0ABY8BAP9</accession>
<sequence length="245" mass="25826">MNRRDTLLSLLLAGVCTAGQAGTAKMAHPWSAIAPLVAGAYSGICGERPGGADKPGKITVDADGKARAPGMMFDPRDSQLMELWRGREGKTVQSKVVLRAEYEAAYFILLPDNGAYSAALKEGEQTLGCDGVAAPARLNGQPLALSLAPLLDASRTIECRTGAEAPPRDALFRLARGKVQLGDRTFDLTQPGTETLSVGKGRGMQYGFELNDGRAFTVLYDVRGGVKGAALYEHGEPVLGCGSDE</sequence>